<keyword evidence="1" id="KW-1133">Transmembrane helix</keyword>
<name>A0A174R6I4_FLAPL</name>
<dbReference type="InterPro" id="IPR002528">
    <property type="entry name" value="MATE_fam"/>
</dbReference>
<dbReference type="Pfam" id="PF01554">
    <property type="entry name" value="MatE"/>
    <property type="match status" value="1"/>
</dbReference>
<evidence type="ECO:0000313" key="3">
    <source>
        <dbReference type="Proteomes" id="UP000095746"/>
    </source>
</evidence>
<organism evidence="2 3">
    <name type="scientific">Flavonifractor plautii</name>
    <name type="common">Fusobacterium plautii</name>
    <dbReference type="NCBI Taxonomy" id="292800"/>
    <lineage>
        <taxon>Bacteria</taxon>
        <taxon>Bacillati</taxon>
        <taxon>Bacillota</taxon>
        <taxon>Clostridia</taxon>
        <taxon>Eubacteriales</taxon>
        <taxon>Oscillospiraceae</taxon>
        <taxon>Flavonifractor</taxon>
    </lineage>
</organism>
<feature type="transmembrane region" description="Helical" evidence="1">
    <location>
        <begin position="57"/>
        <end position="79"/>
    </location>
</feature>
<feature type="transmembrane region" description="Helical" evidence="1">
    <location>
        <begin position="85"/>
        <end position="111"/>
    </location>
</feature>
<dbReference type="EMBL" id="CYZT01000509">
    <property type="protein sequence ID" value="CUP81064.1"/>
    <property type="molecule type" value="Genomic_DNA"/>
</dbReference>
<dbReference type="Proteomes" id="UP000095746">
    <property type="component" value="Unassembled WGS sequence"/>
</dbReference>
<keyword evidence="1" id="KW-0812">Transmembrane</keyword>
<dbReference type="GO" id="GO:0016020">
    <property type="term" value="C:membrane"/>
    <property type="evidence" value="ECO:0007669"/>
    <property type="project" value="InterPro"/>
</dbReference>
<dbReference type="GO" id="GO:0015297">
    <property type="term" value="F:antiporter activity"/>
    <property type="evidence" value="ECO:0007669"/>
    <property type="project" value="InterPro"/>
</dbReference>
<keyword evidence="1" id="KW-0472">Membrane</keyword>
<proteinExistence type="predicted"/>
<protein>
    <submittedName>
        <fullName evidence="2">MATE efflux family protein</fullName>
    </submittedName>
</protein>
<gene>
    <name evidence="2" type="ORF">ERS852411_03623</name>
</gene>
<evidence type="ECO:0000256" key="1">
    <source>
        <dbReference type="SAM" id="Phobius"/>
    </source>
</evidence>
<feature type="transmembrane region" description="Helical" evidence="1">
    <location>
        <begin position="33"/>
        <end position="50"/>
    </location>
</feature>
<accession>A0A174R6I4</accession>
<reference evidence="2 3" key="1">
    <citation type="submission" date="2015-09" db="EMBL/GenBank/DDBJ databases">
        <authorList>
            <consortium name="Pathogen Informatics"/>
        </authorList>
    </citation>
    <scope>NUCLEOTIDE SEQUENCE [LARGE SCALE GENOMIC DNA]</scope>
    <source>
        <strain evidence="2 3">2789STDY5608854</strain>
    </source>
</reference>
<dbReference type="AlphaFoldDB" id="A0A174R6I4"/>
<dbReference type="GO" id="GO:0042910">
    <property type="term" value="F:xenobiotic transmembrane transporter activity"/>
    <property type="evidence" value="ECO:0007669"/>
    <property type="project" value="InterPro"/>
</dbReference>
<evidence type="ECO:0000313" key="2">
    <source>
        <dbReference type="EMBL" id="CUP81064.1"/>
    </source>
</evidence>
<sequence>MAWLAFFHGDTLSLLFAKDAAVAAASHSYLKAYAIDCMLTPFLFCFMGYYNGCEKTLFVMIQGIIGAFGVRIPIAYLVSRIPGATLFQIGLGTPASSTVQIVLCLAMFLYLERRQRREALCGAVTGP</sequence>